<dbReference type="InterPro" id="IPR009057">
    <property type="entry name" value="Homeodomain-like_sf"/>
</dbReference>
<keyword evidence="3" id="KW-0804">Transcription</keyword>
<evidence type="ECO:0000259" key="6">
    <source>
        <dbReference type="PROSITE" id="PS50090"/>
    </source>
</evidence>
<feature type="domain" description="SANT" evidence="7">
    <location>
        <begin position="169"/>
        <end position="221"/>
    </location>
</feature>
<evidence type="ECO:0000259" key="8">
    <source>
        <dbReference type="PROSITE" id="PS51294"/>
    </source>
</evidence>
<comment type="caution">
    <text evidence="9">The sequence shown here is derived from an EMBL/GenBank/DDBJ whole genome shotgun (WGS) entry which is preliminary data.</text>
</comment>
<dbReference type="GO" id="GO:0042795">
    <property type="term" value="P:snRNA transcription by RNA polymerase II"/>
    <property type="evidence" value="ECO:0007669"/>
    <property type="project" value="TreeGrafter"/>
</dbReference>
<dbReference type="GO" id="GO:0042796">
    <property type="term" value="P:snRNA transcription by RNA polymerase III"/>
    <property type="evidence" value="ECO:0007669"/>
    <property type="project" value="TreeGrafter"/>
</dbReference>
<sequence length="413" mass="47403">MQIASVGRNLRTIPHFNPTLSNGSQVGTSRHYSSRTLILRTLSAEEDDDEPIAKRRKPSRKPRNKPKSPPWTPEEDERLRQLVRVHGNNDWGPIAEAMGRSSPWECSKRLYYISTKDSPRRTVLTAKQDALLLKLVNDVGPQFREFVKHFPKMSARNLYDRYRRLTRPPELKAWTPGEITQLRAAIAKYGIENWAEVATAVGTRNSYQCYSRWYRYPFDPDPPGQWNVDLDLMLLLCAYDARPGLFNMAPTFRTLCGTFRALRPETYLSPEDLPRGPLTEFPDLRAPLAPEYEAGANREPSQRLWHRVALIISSGDALIHPHACCARFQHFINGEEIFSALTPPQFQWLQQARRSQTQLTPEAFDAMGISIVKKRIPDLIRTMSMIRYISDVIKNEAKGISWDGGQPQFNDLE</sequence>
<dbReference type="PROSITE" id="PS51293">
    <property type="entry name" value="SANT"/>
    <property type="match status" value="1"/>
</dbReference>
<dbReference type="InterPro" id="IPR017930">
    <property type="entry name" value="Myb_dom"/>
</dbReference>
<evidence type="ECO:0000313" key="9">
    <source>
        <dbReference type="EMBL" id="KAJ1927454.1"/>
    </source>
</evidence>
<dbReference type="Gene3D" id="1.10.10.60">
    <property type="entry name" value="Homeodomain-like"/>
    <property type="match status" value="2"/>
</dbReference>
<feature type="domain" description="Myb-like" evidence="6">
    <location>
        <begin position="174"/>
        <end position="217"/>
    </location>
</feature>
<evidence type="ECO:0000313" key="10">
    <source>
        <dbReference type="Proteomes" id="UP001150569"/>
    </source>
</evidence>
<dbReference type="InterPro" id="IPR051575">
    <property type="entry name" value="Myb-like_DNA-bd"/>
</dbReference>
<dbReference type="AlphaFoldDB" id="A0A9W8DWY6"/>
<name>A0A9W8DWY6_9FUNG</name>
<dbReference type="GO" id="GO:0019185">
    <property type="term" value="C:snRNA-activating protein complex"/>
    <property type="evidence" value="ECO:0007669"/>
    <property type="project" value="TreeGrafter"/>
</dbReference>
<organism evidence="9 10">
    <name type="scientific">Tieghemiomyces parasiticus</name>
    <dbReference type="NCBI Taxonomy" id="78921"/>
    <lineage>
        <taxon>Eukaryota</taxon>
        <taxon>Fungi</taxon>
        <taxon>Fungi incertae sedis</taxon>
        <taxon>Zoopagomycota</taxon>
        <taxon>Kickxellomycotina</taxon>
        <taxon>Dimargaritomycetes</taxon>
        <taxon>Dimargaritales</taxon>
        <taxon>Dimargaritaceae</taxon>
        <taxon>Tieghemiomyces</taxon>
    </lineage>
</organism>
<keyword evidence="1" id="KW-0805">Transcription regulation</keyword>
<dbReference type="Proteomes" id="UP001150569">
    <property type="component" value="Unassembled WGS sequence"/>
</dbReference>
<gene>
    <name evidence="9" type="primary">SNAPC4_1</name>
    <name evidence="9" type="ORF">IWQ60_002917</name>
</gene>
<feature type="domain" description="HTH myb-type" evidence="8">
    <location>
        <begin position="63"/>
        <end position="117"/>
    </location>
</feature>
<evidence type="ECO:0000256" key="4">
    <source>
        <dbReference type="ARBA" id="ARBA00023242"/>
    </source>
</evidence>
<dbReference type="InterPro" id="IPR001005">
    <property type="entry name" value="SANT/Myb"/>
</dbReference>
<feature type="domain" description="Myb-like" evidence="6">
    <location>
        <begin position="63"/>
        <end position="109"/>
    </location>
</feature>
<proteinExistence type="predicted"/>
<feature type="region of interest" description="Disordered" evidence="5">
    <location>
        <begin position="1"/>
        <end position="31"/>
    </location>
</feature>
<dbReference type="CDD" id="cd00167">
    <property type="entry name" value="SANT"/>
    <property type="match status" value="2"/>
</dbReference>
<evidence type="ECO:0000256" key="2">
    <source>
        <dbReference type="ARBA" id="ARBA00023125"/>
    </source>
</evidence>
<keyword evidence="2" id="KW-0238">DNA-binding</keyword>
<evidence type="ECO:0000259" key="7">
    <source>
        <dbReference type="PROSITE" id="PS51293"/>
    </source>
</evidence>
<reference evidence="9" key="1">
    <citation type="submission" date="2022-07" db="EMBL/GenBank/DDBJ databases">
        <title>Phylogenomic reconstructions and comparative analyses of Kickxellomycotina fungi.</title>
        <authorList>
            <person name="Reynolds N.K."/>
            <person name="Stajich J.E."/>
            <person name="Barry K."/>
            <person name="Grigoriev I.V."/>
            <person name="Crous P."/>
            <person name="Smith M.E."/>
        </authorList>
    </citation>
    <scope>NUCLEOTIDE SEQUENCE</scope>
    <source>
        <strain evidence="9">RSA 861</strain>
    </source>
</reference>
<dbReference type="InterPro" id="IPR017884">
    <property type="entry name" value="SANT_dom"/>
</dbReference>
<dbReference type="Pfam" id="PF00249">
    <property type="entry name" value="Myb_DNA-binding"/>
    <property type="match status" value="2"/>
</dbReference>
<dbReference type="PROSITE" id="PS50090">
    <property type="entry name" value="MYB_LIKE"/>
    <property type="match status" value="2"/>
</dbReference>
<keyword evidence="4" id="KW-0539">Nucleus</keyword>
<dbReference type="OrthoDB" id="2143914at2759"/>
<dbReference type="PROSITE" id="PS51294">
    <property type="entry name" value="HTH_MYB"/>
    <property type="match status" value="2"/>
</dbReference>
<dbReference type="PANTHER" id="PTHR46621:SF1">
    <property type="entry name" value="SNRNA-ACTIVATING PROTEIN COMPLEX SUBUNIT 4"/>
    <property type="match status" value="1"/>
</dbReference>
<dbReference type="GO" id="GO:0000978">
    <property type="term" value="F:RNA polymerase II cis-regulatory region sequence-specific DNA binding"/>
    <property type="evidence" value="ECO:0007669"/>
    <property type="project" value="TreeGrafter"/>
</dbReference>
<evidence type="ECO:0000256" key="5">
    <source>
        <dbReference type="SAM" id="MobiDB-lite"/>
    </source>
</evidence>
<dbReference type="SMART" id="SM00717">
    <property type="entry name" value="SANT"/>
    <property type="match status" value="3"/>
</dbReference>
<keyword evidence="10" id="KW-1185">Reference proteome</keyword>
<dbReference type="GO" id="GO:0001006">
    <property type="term" value="F:RNA polymerase III type 3 promoter sequence-specific DNA binding"/>
    <property type="evidence" value="ECO:0007669"/>
    <property type="project" value="TreeGrafter"/>
</dbReference>
<dbReference type="EMBL" id="JANBPT010000117">
    <property type="protein sequence ID" value="KAJ1927454.1"/>
    <property type="molecule type" value="Genomic_DNA"/>
</dbReference>
<evidence type="ECO:0000256" key="3">
    <source>
        <dbReference type="ARBA" id="ARBA00023163"/>
    </source>
</evidence>
<feature type="domain" description="HTH myb-type" evidence="8">
    <location>
        <begin position="173"/>
        <end position="216"/>
    </location>
</feature>
<dbReference type="SUPFAM" id="SSF46689">
    <property type="entry name" value="Homeodomain-like"/>
    <property type="match status" value="2"/>
</dbReference>
<protein>
    <submittedName>
        <fullName evidence="9">Myblike DNAbinding domain-containing protein</fullName>
    </submittedName>
</protein>
<evidence type="ECO:0000256" key="1">
    <source>
        <dbReference type="ARBA" id="ARBA00023015"/>
    </source>
</evidence>
<feature type="region of interest" description="Disordered" evidence="5">
    <location>
        <begin position="43"/>
        <end position="77"/>
    </location>
</feature>
<feature type="compositionally biased region" description="Basic residues" evidence="5">
    <location>
        <begin position="54"/>
        <end position="66"/>
    </location>
</feature>
<dbReference type="PANTHER" id="PTHR46621">
    <property type="entry name" value="SNRNA-ACTIVATING PROTEIN COMPLEX SUBUNIT 4"/>
    <property type="match status" value="1"/>
</dbReference>
<accession>A0A9W8DWY6</accession>
<feature type="compositionally biased region" description="Polar residues" evidence="5">
    <location>
        <begin position="18"/>
        <end position="31"/>
    </location>
</feature>